<comment type="caution">
    <text evidence="11">Lacks conserved residue(s) required for the propagation of feature annotation.</text>
</comment>
<dbReference type="PROSITE" id="PS01187">
    <property type="entry name" value="EGF_CA"/>
    <property type="match status" value="1"/>
</dbReference>
<feature type="domain" description="Protein kinase" evidence="15">
    <location>
        <begin position="422"/>
        <end position="596"/>
    </location>
</feature>
<keyword evidence="3 11" id="KW-0245">EGF-like domain</keyword>
<keyword evidence="4" id="KW-0808">Transferase</keyword>
<evidence type="ECO:0000259" key="15">
    <source>
        <dbReference type="PROSITE" id="PS50011"/>
    </source>
</evidence>
<comment type="subcellular location">
    <subcellularLocation>
        <location evidence="1">Membrane</location>
        <topology evidence="1">Single-pass type I membrane protein</topology>
    </subcellularLocation>
</comment>
<dbReference type="Pfam" id="PF07714">
    <property type="entry name" value="PK_Tyr_Ser-Thr"/>
    <property type="match status" value="1"/>
</dbReference>
<dbReference type="InterPro" id="IPR017441">
    <property type="entry name" value="Protein_kinase_ATP_BS"/>
</dbReference>
<dbReference type="CDD" id="cd00054">
    <property type="entry name" value="EGF_CA"/>
    <property type="match status" value="1"/>
</dbReference>
<sequence>MAQVVCFLLAPVVSFLHLLPTLTPVAAATSGPGCLSKCGNLSIPYPFGTDGDHGNCSWHGLFSLTCDKRFGPPRLYTGNVSVLSISLEAGEMVVAGSYSQICPNYSSSSNGRSAGSATHNTPFLISAARNEFTANGCNTEAYLQGREDWSYYTGCITYCVSLEEAAQDGEECAGLGCCQTSISGNLTVMEVTWRDPTPVQGSSNPSSSNDISTCSYAFIAEKGWQDIGSDDGADNFTTRYGETTDQKPIRVVLDWAIRDDGSCLLSADKGATPESATASACVSDHSHCVNATQGDGYLCNCSQGYTGNPYVANGCKNINECELGTYSCGSASTCHDRPGDYVCKCKFGYKGNGKSEKGCQPIVPVYAFAIIATSVSVLLACFMIFEIKKRKQRIFFDKNGGEILERMGINIFTERQMKKITNRHSTPIGEGAFGKVFFGIIGRADEKRVAVKCATLKAETLPKEEFVNEITFQFRVSHENLVRLVGCCLETPVPMLVFEFVPNGSLYNMLHGGTKRTCELPLLTRLEIAIGSAEALSYMHSHGGNHVHGDVKSGNILLDQNLTPKVSDFGSSKLVSVAGMYSKWCVSGDMSYIDPV</sequence>
<dbReference type="SMART" id="SM00181">
    <property type="entry name" value="EGF"/>
    <property type="match status" value="2"/>
</dbReference>
<keyword evidence="13" id="KW-0812">Transmembrane</keyword>
<feature type="binding site" evidence="12">
    <location>
        <position position="452"/>
    </location>
    <ligand>
        <name>ATP</name>
        <dbReference type="ChEBI" id="CHEBI:30616"/>
    </ligand>
</feature>
<evidence type="ECO:0000313" key="18">
    <source>
        <dbReference type="Proteomes" id="UP001164776"/>
    </source>
</evidence>
<dbReference type="InterPro" id="IPR001881">
    <property type="entry name" value="EGF-like_Ca-bd_dom"/>
</dbReference>
<dbReference type="InterPro" id="IPR000719">
    <property type="entry name" value="Prot_kinase_dom"/>
</dbReference>
<dbReference type="PROSITE" id="PS00107">
    <property type="entry name" value="PROTEIN_KINASE_ATP"/>
    <property type="match status" value="1"/>
</dbReference>
<dbReference type="SMART" id="SM00220">
    <property type="entry name" value="S_TKc"/>
    <property type="match status" value="1"/>
</dbReference>
<accession>A0A9W7XCD3</accession>
<keyword evidence="2" id="KW-0723">Serine/threonine-protein kinase</keyword>
<dbReference type="InterPro" id="IPR045274">
    <property type="entry name" value="WAK-like"/>
</dbReference>
<dbReference type="GO" id="GO:0030247">
    <property type="term" value="F:polysaccharide binding"/>
    <property type="evidence" value="ECO:0007669"/>
    <property type="project" value="InterPro"/>
</dbReference>
<evidence type="ECO:0000256" key="13">
    <source>
        <dbReference type="SAM" id="Phobius"/>
    </source>
</evidence>
<evidence type="ECO:0000256" key="1">
    <source>
        <dbReference type="ARBA" id="ARBA00004479"/>
    </source>
</evidence>
<dbReference type="GO" id="GO:0005524">
    <property type="term" value="F:ATP binding"/>
    <property type="evidence" value="ECO:0007669"/>
    <property type="project" value="UniProtKB-UniRule"/>
</dbReference>
<keyword evidence="8 12" id="KW-0067">ATP-binding</keyword>
<feature type="signal peptide" evidence="14">
    <location>
        <begin position="1"/>
        <end position="27"/>
    </location>
</feature>
<dbReference type="GO" id="GO:0005886">
    <property type="term" value="C:plasma membrane"/>
    <property type="evidence" value="ECO:0007669"/>
    <property type="project" value="TreeGrafter"/>
</dbReference>
<dbReference type="AlphaFoldDB" id="A0A9W7XCD3"/>
<evidence type="ECO:0000256" key="9">
    <source>
        <dbReference type="ARBA" id="ARBA00023157"/>
    </source>
</evidence>
<keyword evidence="9" id="KW-1015">Disulfide bond</keyword>
<dbReference type="InterPro" id="IPR000742">
    <property type="entry name" value="EGF"/>
</dbReference>
<evidence type="ECO:0000256" key="8">
    <source>
        <dbReference type="ARBA" id="ARBA00022840"/>
    </source>
</evidence>
<evidence type="ECO:0000256" key="2">
    <source>
        <dbReference type="ARBA" id="ARBA00022527"/>
    </source>
</evidence>
<feature type="chain" id="PRO_5040769168" description="Protein kinase domain-containing protein" evidence="14">
    <location>
        <begin position="28"/>
        <end position="596"/>
    </location>
</feature>
<dbReference type="FunFam" id="2.10.25.10:FF:000038">
    <property type="entry name" value="Fibrillin 2"/>
    <property type="match status" value="1"/>
</dbReference>
<dbReference type="PROSITE" id="PS50026">
    <property type="entry name" value="EGF_3"/>
    <property type="match status" value="1"/>
</dbReference>
<keyword evidence="6" id="KW-0677">Repeat</keyword>
<feature type="transmembrane region" description="Helical" evidence="13">
    <location>
        <begin position="365"/>
        <end position="385"/>
    </location>
</feature>
<keyword evidence="18" id="KW-1185">Reference proteome</keyword>
<evidence type="ECO:0008006" key="19">
    <source>
        <dbReference type="Google" id="ProtNLM"/>
    </source>
</evidence>
<keyword evidence="2" id="KW-0418">Kinase</keyword>
<proteinExistence type="predicted"/>
<dbReference type="Pfam" id="PF13947">
    <property type="entry name" value="GUB_WAK_bind"/>
    <property type="match status" value="1"/>
</dbReference>
<dbReference type="GO" id="GO:0005509">
    <property type="term" value="F:calcium ion binding"/>
    <property type="evidence" value="ECO:0007669"/>
    <property type="project" value="InterPro"/>
</dbReference>
<dbReference type="InterPro" id="IPR018097">
    <property type="entry name" value="EGF_Ca-bd_CS"/>
</dbReference>
<evidence type="ECO:0000256" key="5">
    <source>
        <dbReference type="ARBA" id="ARBA00022729"/>
    </source>
</evidence>
<organism evidence="17 18">
    <name type="scientific">Paspalum vaginatum</name>
    <name type="common">seashore paspalum</name>
    <dbReference type="NCBI Taxonomy" id="158149"/>
    <lineage>
        <taxon>Eukaryota</taxon>
        <taxon>Viridiplantae</taxon>
        <taxon>Streptophyta</taxon>
        <taxon>Embryophyta</taxon>
        <taxon>Tracheophyta</taxon>
        <taxon>Spermatophyta</taxon>
        <taxon>Magnoliopsida</taxon>
        <taxon>Liliopsida</taxon>
        <taxon>Poales</taxon>
        <taxon>Poaceae</taxon>
        <taxon>PACMAD clade</taxon>
        <taxon>Panicoideae</taxon>
        <taxon>Andropogonodae</taxon>
        <taxon>Paspaleae</taxon>
        <taxon>Paspalinae</taxon>
        <taxon>Paspalum</taxon>
    </lineage>
</organism>
<dbReference type="GO" id="GO:0007166">
    <property type="term" value="P:cell surface receptor signaling pathway"/>
    <property type="evidence" value="ECO:0007669"/>
    <property type="project" value="InterPro"/>
</dbReference>
<dbReference type="InterPro" id="IPR001245">
    <property type="entry name" value="Ser-Thr/Tyr_kinase_cat_dom"/>
</dbReference>
<dbReference type="PROSITE" id="PS50011">
    <property type="entry name" value="PROTEIN_KINASE_DOM"/>
    <property type="match status" value="1"/>
</dbReference>
<evidence type="ECO:0000256" key="4">
    <source>
        <dbReference type="ARBA" id="ARBA00022679"/>
    </source>
</evidence>
<evidence type="ECO:0000256" key="11">
    <source>
        <dbReference type="PROSITE-ProRule" id="PRU00076"/>
    </source>
</evidence>
<dbReference type="Gene3D" id="2.10.25.10">
    <property type="entry name" value="Laminin"/>
    <property type="match status" value="2"/>
</dbReference>
<gene>
    <name evidence="17" type="ORF">BS78_K099900</name>
</gene>
<dbReference type="PANTHER" id="PTHR27005">
    <property type="entry name" value="WALL-ASSOCIATED RECEPTOR KINASE-LIKE 21"/>
    <property type="match status" value="1"/>
</dbReference>
<evidence type="ECO:0000256" key="7">
    <source>
        <dbReference type="ARBA" id="ARBA00022741"/>
    </source>
</evidence>
<dbReference type="Gene3D" id="1.10.510.10">
    <property type="entry name" value="Transferase(Phosphotransferase) domain 1"/>
    <property type="match status" value="1"/>
</dbReference>
<dbReference type="InterPro" id="IPR000152">
    <property type="entry name" value="EGF-type_Asp/Asn_hydroxyl_site"/>
</dbReference>
<dbReference type="SUPFAM" id="SSF56112">
    <property type="entry name" value="Protein kinase-like (PK-like)"/>
    <property type="match status" value="1"/>
</dbReference>
<name>A0A9W7XCD3_9POAL</name>
<keyword evidence="13" id="KW-0472">Membrane</keyword>
<reference evidence="17 18" key="1">
    <citation type="submission" date="2022-10" db="EMBL/GenBank/DDBJ databases">
        <title>WGS assembly of Paspalum vaginatum 540-79.</title>
        <authorList>
            <person name="Sun G."/>
            <person name="Wase N."/>
            <person name="Shu S."/>
            <person name="Jenkins J."/>
            <person name="Zhou B."/>
            <person name="Torres-Rodriguez J."/>
            <person name="Chen C."/>
            <person name="Sandor L."/>
            <person name="Plott C."/>
            <person name="Yoshinga Y."/>
            <person name="Daum C."/>
            <person name="Qi P."/>
            <person name="Barry K."/>
            <person name="Lipzen A."/>
            <person name="Berry L."/>
            <person name="Pedersen C."/>
            <person name="Gottilla T."/>
            <person name="Foltz A."/>
            <person name="Yu H."/>
            <person name="O'Malley R."/>
            <person name="Zhang C."/>
            <person name="Devos K."/>
            <person name="Sigmon B."/>
            <person name="Yu B."/>
            <person name="Obata T."/>
            <person name="Schmutz J."/>
            <person name="Schnable J."/>
        </authorList>
    </citation>
    <scope>NUCLEOTIDE SEQUENCE [LARGE SCALE GENOMIC DNA]</scope>
    <source>
        <strain evidence="18">cv. 540-79</strain>
    </source>
</reference>
<evidence type="ECO:0000313" key="17">
    <source>
        <dbReference type="EMBL" id="KAJ1256037.1"/>
    </source>
</evidence>
<dbReference type="Proteomes" id="UP001164776">
    <property type="component" value="Unassembled WGS sequence"/>
</dbReference>
<keyword evidence="5 14" id="KW-0732">Signal</keyword>
<evidence type="ECO:0000256" key="14">
    <source>
        <dbReference type="SAM" id="SignalP"/>
    </source>
</evidence>
<feature type="domain" description="EGF-like" evidence="16">
    <location>
        <begin position="317"/>
        <end position="360"/>
    </location>
</feature>
<keyword evidence="13" id="KW-1133">Transmembrane helix</keyword>
<protein>
    <recommendedName>
        <fullName evidence="19">Protein kinase domain-containing protein</fullName>
    </recommendedName>
</protein>
<dbReference type="PANTHER" id="PTHR27005:SF162">
    <property type="entry name" value="OS11G0691500 PROTEIN"/>
    <property type="match status" value="1"/>
</dbReference>
<keyword evidence="10" id="KW-0325">Glycoprotein</keyword>
<keyword evidence="7 12" id="KW-0547">Nucleotide-binding</keyword>
<evidence type="ECO:0000256" key="10">
    <source>
        <dbReference type="ARBA" id="ARBA00023180"/>
    </source>
</evidence>
<dbReference type="InterPro" id="IPR025287">
    <property type="entry name" value="WAK_GUB"/>
</dbReference>
<dbReference type="SUPFAM" id="SSF57196">
    <property type="entry name" value="EGF/Laminin"/>
    <property type="match status" value="1"/>
</dbReference>
<dbReference type="InterPro" id="IPR011009">
    <property type="entry name" value="Kinase-like_dom_sf"/>
</dbReference>
<dbReference type="PROSITE" id="PS00010">
    <property type="entry name" value="ASX_HYDROXYL"/>
    <property type="match status" value="1"/>
</dbReference>
<evidence type="ECO:0000256" key="3">
    <source>
        <dbReference type="ARBA" id="ARBA00022536"/>
    </source>
</evidence>
<evidence type="ECO:0000259" key="16">
    <source>
        <dbReference type="PROSITE" id="PS50026"/>
    </source>
</evidence>
<dbReference type="OrthoDB" id="10060424at2759"/>
<evidence type="ECO:0000256" key="6">
    <source>
        <dbReference type="ARBA" id="ARBA00022737"/>
    </source>
</evidence>
<evidence type="ECO:0000256" key="12">
    <source>
        <dbReference type="PROSITE-ProRule" id="PRU10141"/>
    </source>
</evidence>
<comment type="caution">
    <text evidence="17">The sequence shown here is derived from an EMBL/GenBank/DDBJ whole genome shotgun (WGS) entry which is preliminary data.</text>
</comment>
<dbReference type="EMBL" id="MU629571">
    <property type="protein sequence ID" value="KAJ1256037.1"/>
    <property type="molecule type" value="Genomic_DNA"/>
</dbReference>
<dbReference type="Gene3D" id="3.30.200.20">
    <property type="entry name" value="Phosphorylase Kinase, domain 1"/>
    <property type="match status" value="1"/>
</dbReference>
<dbReference type="GO" id="GO:0004674">
    <property type="term" value="F:protein serine/threonine kinase activity"/>
    <property type="evidence" value="ECO:0007669"/>
    <property type="project" value="UniProtKB-KW"/>
</dbReference>
<dbReference type="SMART" id="SM00179">
    <property type="entry name" value="EGF_CA"/>
    <property type="match status" value="1"/>
</dbReference>